<dbReference type="InterPro" id="IPR001678">
    <property type="entry name" value="MeTrfase_RsmB-F_NOP2_dom"/>
</dbReference>
<dbReference type="NCBIfam" id="TIGR00446">
    <property type="entry name" value="nop2p"/>
    <property type="match status" value="1"/>
</dbReference>
<dbReference type="Gene3D" id="1.10.940.10">
    <property type="entry name" value="NusB-like"/>
    <property type="match status" value="1"/>
</dbReference>
<comment type="function">
    <text evidence="1">Specifically methylates the cytosine at position 967 (m5C967) of 16S rRNA.</text>
</comment>
<gene>
    <name evidence="15" type="primary">sun</name>
    <name evidence="15" type="ordered locus">CPF_1994</name>
</gene>
<keyword evidence="7 13" id="KW-0808">Transferase</keyword>
<dbReference type="GO" id="GO:0008649">
    <property type="term" value="F:rRNA methyltransferase activity"/>
    <property type="evidence" value="ECO:0007669"/>
    <property type="project" value="InterPro"/>
</dbReference>
<evidence type="ECO:0000256" key="12">
    <source>
        <dbReference type="ARBA" id="ARBA00047283"/>
    </source>
</evidence>
<accession>A0A0H2YSV4</accession>
<dbReference type="PANTHER" id="PTHR22807:SF53">
    <property type="entry name" value="RIBOSOMAL RNA SMALL SUBUNIT METHYLTRANSFERASE B-RELATED"/>
    <property type="match status" value="1"/>
</dbReference>
<dbReference type="CDD" id="cd02440">
    <property type="entry name" value="AdoMet_MTases"/>
    <property type="match status" value="1"/>
</dbReference>
<evidence type="ECO:0000256" key="8">
    <source>
        <dbReference type="ARBA" id="ARBA00022691"/>
    </source>
</evidence>
<name>A0A0H2YSV4_CLOP1</name>
<comment type="similarity">
    <text evidence="13">Belongs to the class I-like SAM-binding methyltransferase superfamily. RsmB/NOP family.</text>
</comment>
<feature type="domain" description="SAM-dependent MTase RsmB/NOP-type" evidence="14">
    <location>
        <begin position="166"/>
        <end position="439"/>
    </location>
</feature>
<feature type="binding site" evidence="13">
    <location>
        <position position="280"/>
    </location>
    <ligand>
        <name>S-adenosyl-L-methionine</name>
        <dbReference type="ChEBI" id="CHEBI:59789"/>
    </ligand>
</feature>
<feature type="binding site" evidence="13">
    <location>
        <position position="325"/>
    </location>
    <ligand>
        <name>S-adenosyl-L-methionine</name>
        <dbReference type="ChEBI" id="CHEBI:59789"/>
    </ligand>
</feature>
<dbReference type="FunFam" id="3.40.50.150:FF:000022">
    <property type="entry name" value="Ribosomal RNA small subunit methyltransferase B"/>
    <property type="match status" value="1"/>
</dbReference>
<evidence type="ECO:0000256" key="11">
    <source>
        <dbReference type="ARBA" id="ARBA00031088"/>
    </source>
</evidence>
<dbReference type="NCBIfam" id="NF011494">
    <property type="entry name" value="PRK14902.1"/>
    <property type="match status" value="1"/>
</dbReference>
<comment type="caution">
    <text evidence="13">Lacks conserved residue(s) required for the propagation of feature annotation.</text>
</comment>
<dbReference type="AlphaFoldDB" id="A0A0H2YSV4"/>
<dbReference type="PANTHER" id="PTHR22807">
    <property type="entry name" value="NOP2 YEAST -RELATED NOL1/NOP2/FMU SUN DOMAIN-CONTAINING"/>
    <property type="match status" value="1"/>
</dbReference>
<keyword evidence="4" id="KW-0963">Cytoplasm</keyword>
<dbReference type="SUPFAM" id="SSF53335">
    <property type="entry name" value="S-adenosyl-L-methionine-dependent methyltransferases"/>
    <property type="match status" value="1"/>
</dbReference>
<evidence type="ECO:0000256" key="10">
    <source>
        <dbReference type="ARBA" id="ARBA00030399"/>
    </source>
</evidence>
<proteinExistence type="inferred from homology"/>
<dbReference type="SUPFAM" id="SSF48013">
    <property type="entry name" value="NusB-like"/>
    <property type="match status" value="1"/>
</dbReference>
<keyword evidence="16" id="KW-1185">Reference proteome</keyword>
<dbReference type="STRING" id="195103.CPF_1994"/>
<protein>
    <recommendedName>
        <fullName evidence="3">16S rRNA (cytosine(967)-C(5))-methyltransferase</fullName>
        <ecNumber evidence="3">2.1.1.176</ecNumber>
    </recommendedName>
    <alternativeName>
        <fullName evidence="10">16S rRNA m5C967 methyltransferase</fullName>
    </alternativeName>
    <alternativeName>
        <fullName evidence="11">rRNA (cytosine-C(5)-)-methyltransferase RsmB</fullName>
    </alternativeName>
</protein>
<dbReference type="InterPro" id="IPR011023">
    <property type="entry name" value="Nop2p"/>
</dbReference>
<evidence type="ECO:0000256" key="9">
    <source>
        <dbReference type="ARBA" id="ARBA00022884"/>
    </source>
</evidence>
<dbReference type="Pfam" id="PF01189">
    <property type="entry name" value="Methyltr_RsmB-F"/>
    <property type="match status" value="1"/>
</dbReference>
<evidence type="ECO:0000256" key="5">
    <source>
        <dbReference type="ARBA" id="ARBA00022552"/>
    </source>
</evidence>
<dbReference type="InterPro" id="IPR035926">
    <property type="entry name" value="NusB-like_sf"/>
</dbReference>
<dbReference type="InterPro" id="IPR006027">
    <property type="entry name" value="NusB_RsmB_TIM44"/>
</dbReference>
<dbReference type="GO" id="GO:0005737">
    <property type="term" value="C:cytoplasm"/>
    <property type="evidence" value="ECO:0007669"/>
    <property type="project" value="UniProtKB-SubCell"/>
</dbReference>
<dbReference type="InterPro" id="IPR049560">
    <property type="entry name" value="MeTrfase_RsmB-F_NOP2_cat"/>
</dbReference>
<dbReference type="eggNOG" id="COG0144">
    <property type="taxonomic scope" value="Bacteria"/>
</dbReference>
<dbReference type="EC" id="2.1.1.176" evidence="3"/>
<dbReference type="Pfam" id="PF01029">
    <property type="entry name" value="NusB"/>
    <property type="match status" value="1"/>
</dbReference>
<dbReference type="Proteomes" id="UP000001823">
    <property type="component" value="Chromosome"/>
</dbReference>
<dbReference type="PaxDb" id="195103-CPF_1994"/>
<reference evidence="15 16" key="1">
    <citation type="journal article" date="2006" name="Genome Res.">
        <title>Skewed genomic variability in strains of the toxigenic bacterial pathogen, Clostridium perfringens.</title>
        <authorList>
            <person name="Myers G.S."/>
            <person name="Rasko D.A."/>
            <person name="Cheung J.K."/>
            <person name="Ravel J."/>
            <person name="Seshadri R."/>
            <person name="Deboy R.T."/>
            <person name="Ren Q."/>
            <person name="Varga J."/>
            <person name="Awad M.M."/>
            <person name="Brinkac L.M."/>
            <person name="Daugherty S.C."/>
            <person name="Haft D.H."/>
            <person name="Dodson R.J."/>
            <person name="Madupu R."/>
            <person name="Nelson W.C."/>
            <person name="Rosovitz M.J."/>
            <person name="Sullivan S.A."/>
            <person name="Khouri H."/>
            <person name="Dimitrov G.I."/>
            <person name="Watkins K.L."/>
            <person name="Mulligan S."/>
            <person name="Benton J."/>
            <person name="Radune D."/>
            <person name="Fisher D.J."/>
            <person name="Atkins H.S."/>
            <person name="Hiscox T."/>
            <person name="Jost B.H."/>
            <person name="Billington S.J."/>
            <person name="Songer J.G."/>
            <person name="McClane B.A."/>
            <person name="Titball R.W."/>
            <person name="Rood J.I."/>
            <person name="Melville S.B."/>
            <person name="Paulsen I.T."/>
        </authorList>
    </citation>
    <scope>NUCLEOTIDE SEQUENCE [LARGE SCALE GENOMIC DNA]</scope>
    <source>
        <strain evidence="16">ATCC 13124 / DSM 756 / JCM 1290 / NCIMB 6125 / NCTC 8237 / S 107 / Type A</strain>
    </source>
</reference>
<feature type="active site" description="Nucleophile" evidence="13">
    <location>
        <position position="378"/>
    </location>
</feature>
<feature type="binding site" evidence="13">
    <location>
        <position position="307"/>
    </location>
    <ligand>
        <name>S-adenosyl-L-methionine</name>
        <dbReference type="ChEBI" id="CHEBI:59789"/>
    </ligand>
</feature>
<dbReference type="FunFam" id="3.30.70.1170:FF:000003">
    <property type="entry name" value="16S rRNA (Cytosine(967)-C(5))-methyltransferase RsmB"/>
    <property type="match status" value="1"/>
</dbReference>
<dbReference type="InterPro" id="IPR054728">
    <property type="entry name" value="RsmB-like_ferredoxin"/>
</dbReference>
<dbReference type="PRINTS" id="PR02008">
    <property type="entry name" value="RCMTFAMILY"/>
</dbReference>
<keyword evidence="9 13" id="KW-0694">RNA-binding</keyword>
<dbReference type="InterPro" id="IPR023267">
    <property type="entry name" value="RCMT"/>
</dbReference>
<sequence length="442" mass="50429">MNARKIIVEILDNVLLNGAYSNIEINKQFASNDIDPKDKGLITEVVYGTIKYKKMIDIILSSFVADIGKIDESVVNILRSAIYQMKFLDRVPPYAIVNEAVNLTKETEPNLAKFVNGVLRNYLRNENKNFKVGLRNNEALCYDFSFDRWMIEMFIKQYGKEDALRILRGLNTVPYVTVRVNTCKADYDEVYERLEEEGYDIEEGAFSPEAIIIKKGSAIEKNKLYQEGLITVQDESAMLVAPLFDLRGDEQVMDLCSAPGTKATHIGELMMNKGKVVAFDIHDHKLALIKENIDRLGLTNVEVELGDATKINSKYINWADRVLLDVPCSGLGIIRKKPEIKWNKKNNDLTEVVKVQKEILKNAWNYLREGGELVYSTCTLNKKENEEVIDWFVERNSDCEVEKVFLGKADNVVYNDNGSVTILPNKYMDGFFIAKLKKKESK</sequence>
<dbReference type="RefSeq" id="WP_011590944.1">
    <property type="nucleotide sequence ID" value="NC_008261.1"/>
</dbReference>
<dbReference type="Pfam" id="PF22458">
    <property type="entry name" value="RsmF-B_ferredox"/>
    <property type="match status" value="1"/>
</dbReference>
<keyword evidence="6 13" id="KW-0489">Methyltransferase</keyword>
<evidence type="ECO:0000313" key="16">
    <source>
        <dbReference type="Proteomes" id="UP000001823"/>
    </source>
</evidence>
<dbReference type="EMBL" id="CP000246">
    <property type="protein sequence ID" value="ABG84075.1"/>
    <property type="molecule type" value="Genomic_DNA"/>
</dbReference>
<comment type="subcellular location">
    <subcellularLocation>
        <location evidence="2">Cytoplasm</location>
    </subcellularLocation>
</comment>
<keyword evidence="5" id="KW-0698">rRNA processing</keyword>
<evidence type="ECO:0000259" key="14">
    <source>
        <dbReference type="PROSITE" id="PS51686"/>
    </source>
</evidence>
<evidence type="ECO:0000313" key="15">
    <source>
        <dbReference type="EMBL" id="ABG84075.1"/>
    </source>
</evidence>
<evidence type="ECO:0000256" key="13">
    <source>
        <dbReference type="PROSITE-ProRule" id="PRU01023"/>
    </source>
</evidence>
<keyword evidence="8 13" id="KW-0949">S-adenosyl-L-methionine</keyword>
<dbReference type="PROSITE" id="PS51686">
    <property type="entry name" value="SAM_MT_RSMB_NOP"/>
    <property type="match status" value="1"/>
</dbReference>
<evidence type="ECO:0000256" key="7">
    <source>
        <dbReference type="ARBA" id="ARBA00022679"/>
    </source>
</evidence>
<dbReference type="InterPro" id="IPR029063">
    <property type="entry name" value="SAM-dependent_MTases_sf"/>
</dbReference>
<dbReference type="GO" id="GO:0003723">
    <property type="term" value="F:RNA binding"/>
    <property type="evidence" value="ECO:0007669"/>
    <property type="project" value="UniProtKB-UniRule"/>
</dbReference>
<evidence type="ECO:0000256" key="6">
    <source>
        <dbReference type="ARBA" id="ARBA00022603"/>
    </source>
</evidence>
<dbReference type="Gene3D" id="3.40.50.150">
    <property type="entry name" value="Vaccinia Virus protein VP39"/>
    <property type="match status" value="1"/>
</dbReference>
<comment type="catalytic activity">
    <reaction evidence="12">
        <text>cytidine(967) in 16S rRNA + S-adenosyl-L-methionine = 5-methylcytidine(967) in 16S rRNA + S-adenosyl-L-homocysteine + H(+)</text>
        <dbReference type="Rhea" id="RHEA:42748"/>
        <dbReference type="Rhea" id="RHEA-COMP:10219"/>
        <dbReference type="Rhea" id="RHEA-COMP:10220"/>
        <dbReference type="ChEBI" id="CHEBI:15378"/>
        <dbReference type="ChEBI" id="CHEBI:57856"/>
        <dbReference type="ChEBI" id="CHEBI:59789"/>
        <dbReference type="ChEBI" id="CHEBI:74483"/>
        <dbReference type="ChEBI" id="CHEBI:82748"/>
        <dbReference type="EC" id="2.1.1.176"/>
    </reaction>
</comment>
<dbReference type="InterPro" id="IPR004573">
    <property type="entry name" value="rRNA_ssu_MeTfrase_B"/>
</dbReference>
<dbReference type="FunFam" id="1.10.940.10:FF:000006">
    <property type="entry name" value="16S rRNA (Cytosine(967)-C(5))-methyltransferase RsmB"/>
    <property type="match status" value="1"/>
</dbReference>
<dbReference type="Gene3D" id="3.30.70.1170">
    <property type="entry name" value="Sun protein, domain 3"/>
    <property type="match status" value="1"/>
</dbReference>
<dbReference type="KEGG" id="cpf:CPF_1994"/>
<dbReference type="HOGENOM" id="CLU_005316_0_1_9"/>
<dbReference type="GO" id="GO:0006355">
    <property type="term" value="P:regulation of DNA-templated transcription"/>
    <property type="evidence" value="ECO:0007669"/>
    <property type="project" value="InterPro"/>
</dbReference>
<organism evidence="15 16">
    <name type="scientific">Clostridium perfringens (strain ATCC 13124 / DSM 756 / JCM 1290 / NCIMB 6125 / NCTC 8237 / Type A)</name>
    <dbReference type="NCBI Taxonomy" id="195103"/>
    <lineage>
        <taxon>Bacteria</taxon>
        <taxon>Bacillati</taxon>
        <taxon>Bacillota</taxon>
        <taxon>Clostridia</taxon>
        <taxon>Eubacteriales</taxon>
        <taxon>Clostridiaceae</taxon>
        <taxon>Clostridium</taxon>
    </lineage>
</organism>
<evidence type="ECO:0000256" key="4">
    <source>
        <dbReference type="ARBA" id="ARBA00022490"/>
    </source>
</evidence>
<dbReference type="NCBIfam" id="TIGR00563">
    <property type="entry name" value="rsmB"/>
    <property type="match status" value="1"/>
</dbReference>
<evidence type="ECO:0000256" key="3">
    <source>
        <dbReference type="ARBA" id="ARBA00012140"/>
    </source>
</evidence>
<dbReference type="eggNOG" id="COG0781">
    <property type="taxonomic scope" value="Bacteria"/>
</dbReference>
<evidence type="ECO:0000256" key="2">
    <source>
        <dbReference type="ARBA" id="ARBA00004496"/>
    </source>
</evidence>
<evidence type="ECO:0000256" key="1">
    <source>
        <dbReference type="ARBA" id="ARBA00002724"/>
    </source>
</evidence>